<dbReference type="SUPFAM" id="SSF51735">
    <property type="entry name" value="NAD(P)-binding Rossmann-fold domains"/>
    <property type="match status" value="1"/>
</dbReference>
<name>A0A916YNB0_9BACT</name>
<comment type="caution">
    <text evidence="2">The sequence shown here is derived from an EMBL/GenBank/DDBJ whole genome shotgun (WGS) entry which is preliminary data.</text>
</comment>
<dbReference type="RefSeq" id="WP_188765561.1">
    <property type="nucleotide sequence ID" value="NZ_BMKK01000003.1"/>
</dbReference>
<dbReference type="Gene3D" id="3.40.50.720">
    <property type="entry name" value="NAD(P)-binding Rossmann-like Domain"/>
    <property type="match status" value="1"/>
</dbReference>
<reference evidence="2" key="2">
    <citation type="submission" date="2020-09" db="EMBL/GenBank/DDBJ databases">
        <authorList>
            <person name="Sun Q."/>
            <person name="Zhou Y."/>
        </authorList>
    </citation>
    <scope>NUCLEOTIDE SEQUENCE</scope>
    <source>
        <strain evidence="2">CGMCC 1.15958</strain>
    </source>
</reference>
<gene>
    <name evidence="2" type="ORF">GCM10011514_16230</name>
</gene>
<dbReference type="InterPro" id="IPR050259">
    <property type="entry name" value="SDR"/>
</dbReference>
<evidence type="ECO:0000256" key="1">
    <source>
        <dbReference type="ARBA" id="ARBA00006484"/>
    </source>
</evidence>
<dbReference type="InterPro" id="IPR002347">
    <property type="entry name" value="SDR_fam"/>
</dbReference>
<sequence length="264" mass="28870">MDLLLNNKKVLVSGSTTGIGYAIAKGFAKEGALVYLNGRSEKNVNDAVSRIKREISEAKVFGIAADLTTEEGFNSMVKEVPEVDILVNNLGIYEPVNFFESKDEDWLKMFNINVLSGIRLTRLYMPKMLTNNWGRVLFISSESAIQIPTEMIHYGMSKTAQLSIANGLAQLTKGTGVTVNSILPGPTFSDGVERFIGELAVQKNLTPKEVEHQFFAETRPLSLLQRFITPDEVASAVLYVSSQWAAATNGAAIRVDGGILKGIH</sequence>
<accession>A0A916YNB0</accession>
<organism evidence="2 3">
    <name type="scientific">Emticicia aquatilis</name>
    <dbReference type="NCBI Taxonomy" id="1537369"/>
    <lineage>
        <taxon>Bacteria</taxon>
        <taxon>Pseudomonadati</taxon>
        <taxon>Bacteroidota</taxon>
        <taxon>Cytophagia</taxon>
        <taxon>Cytophagales</taxon>
        <taxon>Leadbetterellaceae</taxon>
        <taxon>Emticicia</taxon>
    </lineage>
</organism>
<evidence type="ECO:0000313" key="2">
    <source>
        <dbReference type="EMBL" id="GGD52857.1"/>
    </source>
</evidence>
<dbReference type="AlphaFoldDB" id="A0A916YNB0"/>
<dbReference type="Proteomes" id="UP000609064">
    <property type="component" value="Unassembled WGS sequence"/>
</dbReference>
<dbReference type="CDD" id="cd05233">
    <property type="entry name" value="SDR_c"/>
    <property type="match status" value="1"/>
</dbReference>
<dbReference type="PRINTS" id="PR00081">
    <property type="entry name" value="GDHRDH"/>
</dbReference>
<dbReference type="EMBL" id="BMKK01000003">
    <property type="protein sequence ID" value="GGD52857.1"/>
    <property type="molecule type" value="Genomic_DNA"/>
</dbReference>
<protein>
    <submittedName>
        <fullName evidence="2">Oxidoreductase</fullName>
    </submittedName>
</protein>
<evidence type="ECO:0000313" key="3">
    <source>
        <dbReference type="Proteomes" id="UP000609064"/>
    </source>
</evidence>
<dbReference type="PANTHER" id="PTHR42879">
    <property type="entry name" value="3-OXOACYL-(ACYL-CARRIER-PROTEIN) REDUCTASE"/>
    <property type="match status" value="1"/>
</dbReference>
<reference evidence="2" key="1">
    <citation type="journal article" date="2014" name="Int. J. Syst. Evol. Microbiol.">
        <title>Complete genome sequence of Corynebacterium casei LMG S-19264T (=DSM 44701T), isolated from a smear-ripened cheese.</title>
        <authorList>
            <consortium name="US DOE Joint Genome Institute (JGI-PGF)"/>
            <person name="Walter F."/>
            <person name="Albersmeier A."/>
            <person name="Kalinowski J."/>
            <person name="Ruckert C."/>
        </authorList>
    </citation>
    <scope>NUCLEOTIDE SEQUENCE</scope>
    <source>
        <strain evidence="2">CGMCC 1.15958</strain>
    </source>
</reference>
<dbReference type="Pfam" id="PF00106">
    <property type="entry name" value="adh_short"/>
    <property type="match status" value="1"/>
</dbReference>
<proteinExistence type="inferred from homology"/>
<comment type="similarity">
    <text evidence="1">Belongs to the short-chain dehydrogenases/reductases (SDR) family.</text>
</comment>
<keyword evidence="3" id="KW-1185">Reference proteome</keyword>
<dbReference type="InterPro" id="IPR036291">
    <property type="entry name" value="NAD(P)-bd_dom_sf"/>
</dbReference>